<dbReference type="SUPFAM" id="SSF103481">
    <property type="entry name" value="Multidrug resistance efflux transporter EmrE"/>
    <property type="match status" value="2"/>
</dbReference>
<feature type="transmembrane region" description="Helical" evidence="1">
    <location>
        <begin position="89"/>
        <end position="110"/>
    </location>
</feature>
<feature type="domain" description="EamA" evidence="2">
    <location>
        <begin position="6"/>
        <end position="132"/>
    </location>
</feature>
<evidence type="ECO:0000313" key="3">
    <source>
        <dbReference type="EMBL" id="SVA28003.1"/>
    </source>
</evidence>
<feature type="transmembrane region" description="Helical" evidence="1">
    <location>
        <begin position="5"/>
        <end position="23"/>
    </location>
</feature>
<dbReference type="InterPro" id="IPR037185">
    <property type="entry name" value="EmrE-like"/>
</dbReference>
<protein>
    <recommendedName>
        <fullName evidence="2">EamA domain-containing protein</fullName>
    </recommendedName>
</protein>
<dbReference type="EMBL" id="UINC01006518">
    <property type="protein sequence ID" value="SVA28003.1"/>
    <property type="molecule type" value="Genomic_DNA"/>
</dbReference>
<dbReference type="PANTHER" id="PTHR22911:SF76">
    <property type="entry name" value="EAMA DOMAIN-CONTAINING PROTEIN"/>
    <property type="match status" value="1"/>
</dbReference>
<feature type="transmembrane region" description="Helical" evidence="1">
    <location>
        <begin position="35"/>
        <end position="53"/>
    </location>
</feature>
<sequence>VSIRLYLILVLAMVSVSSTSLVIRYVTVVPALTLAFWRMLSASGMLWGYSLASSCGSLSPINKKLTVFSGVFLGLHFAFFFLGVRHTSIANATLLGNTGPFFTTIFALFSGERISKMTYLGLGLALLGVLIVQGSGINLGGEKILGNSVSLLSGFFVGLSYVFSSKIREETENLVYGRSLFLVAAVTIGVVSVFMGDSLLQFQKEHIVWLIFLGLVPSILGHNMLNYAIKYLTPTTVASVPLGEPVIATMLGYVIFSERVPFETVLGGPIILCGIYIILKSHSAN</sequence>
<dbReference type="InterPro" id="IPR000620">
    <property type="entry name" value="EamA_dom"/>
</dbReference>
<feature type="transmembrane region" description="Helical" evidence="1">
    <location>
        <begin position="237"/>
        <end position="256"/>
    </location>
</feature>
<keyword evidence="1" id="KW-0472">Membrane</keyword>
<evidence type="ECO:0000259" key="2">
    <source>
        <dbReference type="Pfam" id="PF00892"/>
    </source>
</evidence>
<dbReference type="PANTHER" id="PTHR22911">
    <property type="entry name" value="ACYL-MALONYL CONDENSING ENZYME-RELATED"/>
    <property type="match status" value="1"/>
</dbReference>
<feature type="transmembrane region" description="Helical" evidence="1">
    <location>
        <begin position="175"/>
        <end position="195"/>
    </location>
</feature>
<keyword evidence="1" id="KW-1133">Transmembrane helix</keyword>
<feature type="transmembrane region" description="Helical" evidence="1">
    <location>
        <begin position="144"/>
        <end position="163"/>
    </location>
</feature>
<feature type="transmembrane region" description="Helical" evidence="1">
    <location>
        <begin position="207"/>
        <end position="225"/>
    </location>
</feature>
<feature type="transmembrane region" description="Helical" evidence="1">
    <location>
        <begin position="117"/>
        <end position="138"/>
    </location>
</feature>
<feature type="transmembrane region" description="Helical" evidence="1">
    <location>
        <begin position="262"/>
        <end position="279"/>
    </location>
</feature>
<accession>A0A381UMG5</accession>
<dbReference type="AlphaFoldDB" id="A0A381UMG5"/>
<gene>
    <name evidence="3" type="ORF">METZ01_LOCUS80857</name>
</gene>
<proteinExistence type="predicted"/>
<reference evidence="3" key="1">
    <citation type="submission" date="2018-05" db="EMBL/GenBank/DDBJ databases">
        <authorList>
            <person name="Lanie J.A."/>
            <person name="Ng W.-L."/>
            <person name="Kazmierczak K.M."/>
            <person name="Andrzejewski T.M."/>
            <person name="Davidsen T.M."/>
            <person name="Wayne K.J."/>
            <person name="Tettelin H."/>
            <person name="Glass J.I."/>
            <person name="Rusch D."/>
            <person name="Podicherti R."/>
            <person name="Tsui H.-C.T."/>
            <person name="Winkler M.E."/>
        </authorList>
    </citation>
    <scope>NUCLEOTIDE SEQUENCE</scope>
</reference>
<feature type="domain" description="EamA" evidence="2">
    <location>
        <begin position="146"/>
        <end position="279"/>
    </location>
</feature>
<evidence type="ECO:0000256" key="1">
    <source>
        <dbReference type="SAM" id="Phobius"/>
    </source>
</evidence>
<dbReference type="Pfam" id="PF00892">
    <property type="entry name" value="EamA"/>
    <property type="match status" value="2"/>
</dbReference>
<feature type="transmembrane region" description="Helical" evidence="1">
    <location>
        <begin position="65"/>
        <end position="83"/>
    </location>
</feature>
<organism evidence="3">
    <name type="scientific">marine metagenome</name>
    <dbReference type="NCBI Taxonomy" id="408172"/>
    <lineage>
        <taxon>unclassified sequences</taxon>
        <taxon>metagenomes</taxon>
        <taxon>ecological metagenomes</taxon>
    </lineage>
</organism>
<dbReference type="GO" id="GO:0016020">
    <property type="term" value="C:membrane"/>
    <property type="evidence" value="ECO:0007669"/>
    <property type="project" value="InterPro"/>
</dbReference>
<feature type="non-terminal residue" evidence="3">
    <location>
        <position position="1"/>
    </location>
</feature>
<name>A0A381UMG5_9ZZZZ</name>
<keyword evidence="1" id="KW-0812">Transmembrane</keyword>